<dbReference type="InterPro" id="IPR034288">
    <property type="entry name" value="CuRO_1_LCC"/>
</dbReference>
<evidence type="ECO:0000259" key="4">
    <source>
        <dbReference type="Pfam" id="PF07732"/>
    </source>
</evidence>
<feature type="signal peptide" evidence="2">
    <location>
        <begin position="1"/>
        <end position="29"/>
    </location>
</feature>
<dbReference type="InterPro" id="IPR001117">
    <property type="entry name" value="Cu-oxidase_2nd"/>
</dbReference>
<comment type="similarity">
    <text evidence="1">Belongs to the multicopper oxidase family.</text>
</comment>
<dbReference type="SUPFAM" id="SSF49503">
    <property type="entry name" value="Cupredoxins"/>
    <property type="match status" value="1"/>
</dbReference>
<dbReference type="AlphaFoldDB" id="A0A7J8N7V5"/>
<dbReference type="InterPro" id="IPR008972">
    <property type="entry name" value="Cupredoxin"/>
</dbReference>
<dbReference type="PANTHER" id="PTHR11709">
    <property type="entry name" value="MULTI-COPPER OXIDASE"/>
    <property type="match status" value="1"/>
</dbReference>
<feature type="domain" description="Plastocyanin-like" evidence="4">
    <location>
        <begin position="38"/>
        <end position="151"/>
    </location>
</feature>
<feature type="domain" description="Plastocyanin-like" evidence="3">
    <location>
        <begin position="164"/>
        <end position="210"/>
    </location>
</feature>
<evidence type="ECO:0000313" key="5">
    <source>
        <dbReference type="EMBL" id="MBA0572934.1"/>
    </source>
</evidence>
<dbReference type="FunFam" id="2.60.40.420:FF:000062">
    <property type="entry name" value="Laccase"/>
    <property type="match status" value="1"/>
</dbReference>
<evidence type="ECO:0000259" key="3">
    <source>
        <dbReference type="Pfam" id="PF00394"/>
    </source>
</evidence>
<dbReference type="Pfam" id="PF07732">
    <property type="entry name" value="Cu-oxidase_3"/>
    <property type="match status" value="1"/>
</dbReference>
<reference evidence="5 6" key="1">
    <citation type="journal article" date="2019" name="Genome Biol. Evol.">
        <title>Insights into the evolution of the New World diploid cottons (Gossypium, subgenus Houzingenia) based on genome sequencing.</title>
        <authorList>
            <person name="Grover C.E."/>
            <person name="Arick M.A. 2nd"/>
            <person name="Thrash A."/>
            <person name="Conover J.L."/>
            <person name="Sanders W.S."/>
            <person name="Peterson D.G."/>
            <person name="Frelichowski J.E."/>
            <person name="Scheffler J.A."/>
            <person name="Scheffler B.E."/>
            <person name="Wendel J.F."/>
        </authorList>
    </citation>
    <scope>NUCLEOTIDE SEQUENCE [LARGE SCALE GENOMIC DNA]</scope>
    <source>
        <strain evidence="5">157</strain>
        <tissue evidence="5">Leaf</tissue>
    </source>
</reference>
<organism evidence="5 6">
    <name type="scientific">Gossypium lobatum</name>
    <dbReference type="NCBI Taxonomy" id="34289"/>
    <lineage>
        <taxon>Eukaryota</taxon>
        <taxon>Viridiplantae</taxon>
        <taxon>Streptophyta</taxon>
        <taxon>Embryophyta</taxon>
        <taxon>Tracheophyta</taxon>
        <taxon>Spermatophyta</taxon>
        <taxon>Magnoliopsida</taxon>
        <taxon>eudicotyledons</taxon>
        <taxon>Gunneridae</taxon>
        <taxon>Pentapetalae</taxon>
        <taxon>rosids</taxon>
        <taxon>malvids</taxon>
        <taxon>Malvales</taxon>
        <taxon>Malvaceae</taxon>
        <taxon>Malvoideae</taxon>
        <taxon>Gossypium</taxon>
    </lineage>
</organism>
<protein>
    <recommendedName>
        <fullName evidence="7">Plastocyanin-like domain-containing protein</fullName>
    </recommendedName>
</protein>
<evidence type="ECO:0000256" key="1">
    <source>
        <dbReference type="ARBA" id="ARBA00010609"/>
    </source>
</evidence>
<feature type="chain" id="PRO_5029570422" description="Plastocyanin-like domain-containing protein" evidence="2">
    <location>
        <begin position="30"/>
        <end position="215"/>
    </location>
</feature>
<dbReference type="GO" id="GO:0005507">
    <property type="term" value="F:copper ion binding"/>
    <property type="evidence" value="ECO:0007669"/>
    <property type="project" value="InterPro"/>
</dbReference>
<evidence type="ECO:0000313" key="6">
    <source>
        <dbReference type="Proteomes" id="UP000593572"/>
    </source>
</evidence>
<evidence type="ECO:0008006" key="7">
    <source>
        <dbReference type="Google" id="ProtNLM"/>
    </source>
</evidence>
<dbReference type="Proteomes" id="UP000593572">
    <property type="component" value="Unassembled WGS sequence"/>
</dbReference>
<dbReference type="PANTHER" id="PTHR11709:SF474">
    <property type="entry name" value="LACCASE"/>
    <property type="match status" value="1"/>
</dbReference>
<name>A0A7J8N7V5_9ROSI</name>
<dbReference type="Pfam" id="PF00394">
    <property type="entry name" value="Cu-oxidase"/>
    <property type="match status" value="1"/>
</dbReference>
<keyword evidence="6" id="KW-1185">Reference proteome</keyword>
<gene>
    <name evidence="5" type="ORF">Golob_000236</name>
</gene>
<evidence type="ECO:0000256" key="2">
    <source>
        <dbReference type="SAM" id="SignalP"/>
    </source>
</evidence>
<dbReference type="InterPro" id="IPR011707">
    <property type="entry name" value="Cu-oxidase-like_N"/>
</dbReference>
<proteinExistence type="inferred from homology"/>
<keyword evidence="2" id="KW-0732">Signal</keyword>
<dbReference type="CDD" id="cd13849">
    <property type="entry name" value="CuRO_1_LCC_plant"/>
    <property type="match status" value="1"/>
</dbReference>
<dbReference type="InterPro" id="IPR045087">
    <property type="entry name" value="Cu-oxidase_fam"/>
</dbReference>
<sequence length="215" mass="24049">MGVFLLSSPAFLVFFSFFTFCQLVDPVFGITRHYKFDVKLHNVTRLCHTRSIVSVNGQFPGPRIVAREGDQLLIKVVNHVPNNVSIHWHGIRQLRSGWADGPAYVTQCPIQTGQSYVYNFTIIGQRGTLFWHAHISWLRATLYGPIIILPKRGIPYPFSKPYKEVPIVFGEWFNSDPEAVISQALQTGGGPNVSDAYTINGLPGPLYNCSAKGNK</sequence>
<accession>A0A7J8N7V5</accession>
<comment type="caution">
    <text evidence="5">The sequence shown here is derived from an EMBL/GenBank/DDBJ whole genome shotgun (WGS) entry which is preliminary data.</text>
</comment>
<dbReference type="GO" id="GO:0016491">
    <property type="term" value="F:oxidoreductase activity"/>
    <property type="evidence" value="ECO:0007669"/>
    <property type="project" value="TreeGrafter"/>
</dbReference>
<dbReference type="Gene3D" id="2.60.40.420">
    <property type="entry name" value="Cupredoxins - blue copper proteins"/>
    <property type="match status" value="1"/>
</dbReference>
<dbReference type="EMBL" id="JABEZX010000013">
    <property type="protein sequence ID" value="MBA0572934.1"/>
    <property type="molecule type" value="Genomic_DNA"/>
</dbReference>